<feature type="region of interest" description="Disordered" evidence="8">
    <location>
        <begin position="309"/>
        <end position="334"/>
    </location>
</feature>
<dbReference type="PANTHER" id="PTHR21646">
    <property type="entry name" value="UBIQUITIN CARBOXYL-TERMINAL HYDROLASE"/>
    <property type="match status" value="1"/>
</dbReference>
<keyword evidence="4 7" id="KW-0833">Ubl conjugation pathway</keyword>
<evidence type="ECO:0000313" key="10">
    <source>
        <dbReference type="EMBL" id="KAK8888621.1"/>
    </source>
</evidence>
<dbReference type="InterPro" id="IPR038765">
    <property type="entry name" value="Papain-like_cys_pep_sf"/>
</dbReference>
<evidence type="ECO:0000256" key="6">
    <source>
        <dbReference type="ARBA" id="ARBA00022807"/>
    </source>
</evidence>
<comment type="caution">
    <text evidence="10">The sequence shown here is derived from an EMBL/GenBank/DDBJ whole genome shotgun (WGS) entry which is preliminary data.</text>
</comment>
<organism evidence="10 11">
    <name type="scientific">Tritrichomonas musculus</name>
    <dbReference type="NCBI Taxonomy" id="1915356"/>
    <lineage>
        <taxon>Eukaryota</taxon>
        <taxon>Metamonada</taxon>
        <taxon>Parabasalia</taxon>
        <taxon>Tritrichomonadida</taxon>
        <taxon>Tritrichomonadidae</taxon>
        <taxon>Tritrichomonas</taxon>
    </lineage>
</organism>
<dbReference type="EMBL" id="JAPFFF010000005">
    <property type="protein sequence ID" value="KAK8888621.1"/>
    <property type="molecule type" value="Genomic_DNA"/>
</dbReference>
<gene>
    <name evidence="10" type="ORF">M9Y10_033353</name>
</gene>
<evidence type="ECO:0000256" key="8">
    <source>
        <dbReference type="SAM" id="MobiDB-lite"/>
    </source>
</evidence>
<proteinExistence type="inferred from homology"/>
<dbReference type="InterPro" id="IPR028889">
    <property type="entry name" value="USP"/>
</dbReference>
<comment type="similarity">
    <text evidence="2 7">Belongs to the peptidase C19 family.</text>
</comment>
<evidence type="ECO:0000256" key="7">
    <source>
        <dbReference type="RuleBase" id="RU366025"/>
    </source>
</evidence>
<feature type="compositionally biased region" description="Polar residues" evidence="8">
    <location>
        <begin position="314"/>
        <end position="334"/>
    </location>
</feature>
<accession>A0ABR2KD02</accession>
<dbReference type="PROSITE" id="PS50235">
    <property type="entry name" value="USP_3"/>
    <property type="match status" value="1"/>
</dbReference>
<keyword evidence="11" id="KW-1185">Reference proteome</keyword>
<feature type="domain" description="USP" evidence="9">
    <location>
        <begin position="193"/>
        <end position="636"/>
    </location>
</feature>
<keyword evidence="5 7" id="KW-0378">Hydrolase</keyword>
<keyword evidence="3 7" id="KW-0645">Protease</keyword>
<evidence type="ECO:0000256" key="1">
    <source>
        <dbReference type="ARBA" id="ARBA00000707"/>
    </source>
</evidence>
<dbReference type="InterPro" id="IPR018200">
    <property type="entry name" value="USP_CS"/>
</dbReference>
<evidence type="ECO:0000256" key="5">
    <source>
        <dbReference type="ARBA" id="ARBA00022801"/>
    </source>
</evidence>
<reference evidence="10 11" key="1">
    <citation type="submission" date="2024-04" db="EMBL/GenBank/DDBJ databases">
        <title>Tritrichomonas musculus Genome.</title>
        <authorList>
            <person name="Alves-Ferreira E."/>
            <person name="Grigg M."/>
            <person name="Lorenzi H."/>
            <person name="Galac M."/>
        </authorList>
    </citation>
    <scope>NUCLEOTIDE SEQUENCE [LARGE SCALE GENOMIC DNA]</scope>
    <source>
        <strain evidence="10 11">EAF2021</strain>
    </source>
</reference>
<comment type="catalytic activity">
    <reaction evidence="1 7">
        <text>Thiol-dependent hydrolysis of ester, thioester, amide, peptide and isopeptide bonds formed by the C-terminal Gly of ubiquitin (a 76-residue protein attached to proteins as an intracellular targeting signal).</text>
        <dbReference type="EC" id="3.4.19.12"/>
    </reaction>
</comment>
<dbReference type="InterPro" id="IPR050185">
    <property type="entry name" value="Ub_carboxyl-term_hydrolase"/>
</dbReference>
<dbReference type="PANTHER" id="PTHR21646:SF24">
    <property type="entry name" value="UBIQUITIN CARBOXYL-TERMINAL HYDROLASE"/>
    <property type="match status" value="1"/>
</dbReference>
<dbReference type="Gene3D" id="3.90.70.10">
    <property type="entry name" value="Cysteine proteinases"/>
    <property type="match status" value="1"/>
</dbReference>
<evidence type="ECO:0000256" key="3">
    <source>
        <dbReference type="ARBA" id="ARBA00022670"/>
    </source>
</evidence>
<evidence type="ECO:0000256" key="2">
    <source>
        <dbReference type="ARBA" id="ARBA00009085"/>
    </source>
</evidence>
<dbReference type="EC" id="3.4.19.12" evidence="7"/>
<keyword evidence="6 7" id="KW-0788">Thiol protease</keyword>
<name>A0ABR2KD02_9EUKA</name>
<dbReference type="Pfam" id="PF00443">
    <property type="entry name" value="UCH"/>
    <property type="match status" value="1"/>
</dbReference>
<evidence type="ECO:0000313" key="11">
    <source>
        <dbReference type="Proteomes" id="UP001470230"/>
    </source>
</evidence>
<dbReference type="InterPro" id="IPR001394">
    <property type="entry name" value="Peptidase_C19_UCH"/>
</dbReference>
<dbReference type="SUPFAM" id="SSF54001">
    <property type="entry name" value="Cysteine proteinases"/>
    <property type="match status" value="1"/>
</dbReference>
<sequence>MIVDSSIWTYLADIFTCKKPVTRKLSSHPITSCTVVLLSPIVIEIFTFKGSIFKTCSADWLLGELRRPLCTALRYVFNEHTFASYDTNEIIDDKMSIGTYSNKYGTKIKLIEKDLNNKNVENAKNFKNSNKNSITSNRASKYSHLTFDSSPATKSTVSKICLNNDPSLSSIINDPTITKYASSTYQIKEPNPVGLINPGNTCFFNASIQCIIRIPQLYRHVLAPGFNVSINRHNPHGSGGVIANEFANFLISMSLSSTAVRDPRNLRHAIFTRYKEFANNNQQDAQEMVYAILDGLHEDLYRIQTNEENKTRDISPSNNRTMTSNLPGLQNKNNNFEGRNYKNDSIKLTNPSNHAGINENNHILKHDILSRYSTNKSTNHSGIEQNTSSNPPIHYNVSSNISNCTCNSRPASRMTPRSGPDPRKPSSIIEEIFFGQLRSQTLCPNCESVESVTDPFLFLSVPIPSSKTTIASKFDVELNSYFDGEPSENSVTLNDCIQLFLKSGQLDENNKWRCPHCNTNVCAYQTTEIKNVGDVLIIHLKRFESTANGSMKKIDTKVIYPPFFDIHDIAPNCKSKKYKLISVIFHSGSISQGHYTAAAIDPGSGKWYNFNDSYSAIISPKNIFSSRAYILFYMNVSE</sequence>
<protein>
    <recommendedName>
        <fullName evidence="7">Ubiquitin carboxyl-terminal hydrolase</fullName>
        <ecNumber evidence="7">3.4.19.12</ecNumber>
    </recommendedName>
</protein>
<dbReference type="PROSITE" id="PS00972">
    <property type="entry name" value="USP_1"/>
    <property type="match status" value="1"/>
</dbReference>
<dbReference type="Proteomes" id="UP001470230">
    <property type="component" value="Unassembled WGS sequence"/>
</dbReference>
<dbReference type="CDD" id="cd02674">
    <property type="entry name" value="Peptidase_C19R"/>
    <property type="match status" value="1"/>
</dbReference>
<dbReference type="PROSITE" id="PS00973">
    <property type="entry name" value="USP_2"/>
    <property type="match status" value="1"/>
</dbReference>
<evidence type="ECO:0000259" key="9">
    <source>
        <dbReference type="PROSITE" id="PS50235"/>
    </source>
</evidence>
<evidence type="ECO:0000256" key="4">
    <source>
        <dbReference type="ARBA" id="ARBA00022786"/>
    </source>
</evidence>